<dbReference type="AlphaFoldDB" id="A0A6H0XTD2"/>
<keyword evidence="4" id="KW-1185">Reference proteome</keyword>
<proteinExistence type="predicted"/>
<dbReference type="EMBL" id="CP051140">
    <property type="protein sequence ID" value="QIW98031.1"/>
    <property type="molecule type" value="Genomic_DNA"/>
</dbReference>
<feature type="region of interest" description="Disordered" evidence="1">
    <location>
        <begin position="108"/>
        <end position="182"/>
    </location>
</feature>
<organism evidence="3 4">
    <name type="scientific">Peltaster fructicola</name>
    <dbReference type="NCBI Taxonomy" id="286661"/>
    <lineage>
        <taxon>Eukaryota</taxon>
        <taxon>Fungi</taxon>
        <taxon>Dikarya</taxon>
        <taxon>Ascomycota</taxon>
        <taxon>Pezizomycotina</taxon>
        <taxon>Dothideomycetes</taxon>
        <taxon>Dothideomycetes incertae sedis</taxon>
        <taxon>Peltaster</taxon>
    </lineage>
</organism>
<reference evidence="3 4" key="1">
    <citation type="journal article" date="2016" name="Sci. Rep.">
        <title>Peltaster fructicola genome reveals evolution from an invasive phytopathogen to an ectophytic parasite.</title>
        <authorList>
            <person name="Xu C."/>
            <person name="Chen H."/>
            <person name="Gleason M.L."/>
            <person name="Xu J.R."/>
            <person name="Liu H."/>
            <person name="Zhang R."/>
            <person name="Sun G."/>
        </authorList>
    </citation>
    <scope>NUCLEOTIDE SEQUENCE [LARGE SCALE GENOMIC DNA]</scope>
    <source>
        <strain evidence="3 4">LNHT1506</strain>
    </source>
</reference>
<name>A0A6H0XTD2_9PEZI</name>
<keyword evidence="2" id="KW-0812">Transmembrane</keyword>
<evidence type="ECO:0000256" key="2">
    <source>
        <dbReference type="SAM" id="Phobius"/>
    </source>
</evidence>
<feature type="transmembrane region" description="Helical" evidence="2">
    <location>
        <begin position="14"/>
        <end position="35"/>
    </location>
</feature>
<gene>
    <name evidence="3" type="ORF">AMS68_003549</name>
</gene>
<accession>A0A6H0XTD2</accession>
<protein>
    <submittedName>
        <fullName evidence="3">Uncharacterized protein</fullName>
    </submittedName>
</protein>
<evidence type="ECO:0000313" key="3">
    <source>
        <dbReference type="EMBL" id="QIW98031.1"/>
    </source>
</evidence>
<keyword evidence="2" id="KW-1133">Transmembrane helix</keyword>
<sequence>MTWSRQVLETFDEVLAFCIKLVLMIAILALMYAIFRNFLLLIPYDWSDPARNPSRNQITSEQADELLMHLLAERRRRVGTDHPWVDHQPPVAQPYIHYSFDYTREHQYNLGPSSRRRNPSRQVRDRRVAVVSPARNTQDLSRSPARRAQNLSRSPPRCRSRLARRESFRARTANAPQYPGNSTTYAEMEWSLLEARERTRQGRREIRFEGNHRGSRQQSIADWLRDQALDEL</sequence>
<evidence type="ECO:0000313" key="4">
    <source>
        <dbReference type="Proteomes" id="UP000503462"/>
    </source>
</evidence>
<keyword evidence="2" id="KW-0472">Membrane</keyword>
<evidence type="ECO:0000256" key="1">
    <source>
        <dbReference type="SAM" id="MobiDB-lite"/>
    </source>
</evidence>
<dbReference type="Proteomes" id="UP000503462">
    <property type="component" value="Chromosome 2"/>
</dbReference>